<feature type="domain" description="PIN" evidence="1">
    <location>
        <begin position="65"/>
        <end position="174"/>
    </location>
</feature>
<dbReference type="RefSeq" id="WP_353722720.1">
    <property type="nucleotide sequence ID" value="NZ_CP159289.1"/>
</dbReference>
<dbReference type="SUPFAM" id="SSF88723">
    <property type="entry name" value="PIN domain-like"/>
    <property type="match status" value="1"/>
</dbReference>
<reference evidence="2" key="1">
    <citation type="submission" date="2024-06" db="EMBL/GenBank/DDBJ databases">
        <title>Sequencing and assembly of the genome of Dyadobacter sp. strain 676, a symbiont of Cyamopsis tetragonoloba.</title>
        <authorList>
            <person name="Guro P."/>
            <person name="Sazanova A."/>
            <person name="Kuznetsova I."/>
            <person name="Belimov A."/>
            <person name="Safronova V."/>
        </authorList>
    </citation>
    <scope>NUCLEOTIDE SEQUENCE</scope>
    <source>
        <strain evidence="2">676</strain>
    </source>
</reference>
<dbReference type="EMBL" id="CP159289">
    <property type="protein sequence ID" value="XCH27467.1"/>
    <property type="molecule type" value="Genomic_DNA"/>
</dbReference>
<accession>A0AAU8FSU7</accession>
<protein>
    <submittedName>
        <fullName evidence="2">Type II toxin-antitoxin system VapC family toxin</fullName>
    </submittedName>
</protein>
<name>A0AAU8FSU7_9BACT</name>
<dbReference type="AlphaFoldDB" id="A0AAU8FSU7"/>
<dbReference type="InterPro" id="IPR002716">
    <property type="entry name" value="PIN_dom"/>
</dbReference>
<organism evidence="2">
    <name type="scientific">Dyadobacter sp. 676</name>
    <dbReference type="NCBI Taxonomy" id="3088362"/>
    <lineage>
        <taxon>Bacteria</taxon>
        <taxon>Pseudomonadati</taxon>
        <taxon>Bacteroidota</taxon>
        <taxon>Cytophagia</taxon>
        <taxon>Cytophagales</taxon>
        <taxon>Spirosomataceae</taxon>
        <taxon>Dyadobacter</taxon>
    </lineage>
</organism>
<evidence type="ECO:0000259" key="1">
    <source>
        <dbReference type="Pfam" id="PF01850"/>
    </source>
</evidence>
<gene>
    <name evidence="2" type="ORF">ABV298_14175</name>
</gene>
<sequence length="181" mass="20374">MTIILKKGQALEEIFPAAKWAQLFPASRSAPAGKRLNAGKFVGIIQQNCDPLATQKQCNMSGTKMLLDTDIVLRLFEGDADLGTAIQGIEPYLSFITELELLGNKYISREYQEHAEMFVTECYVIDLNESIKEIARYVQWEYSLKLPDALVASTAMCLGIPLLSAERDFEKVKELIFVLYQ</sequence>
<dbReference type="Pfam" id="PF01850">
    <property type="entry name" value="PIN"/>
    <property type="match status" value="1"/>
</dbReference>
<dbReference type="Gene3D" id="3.40.50.1010">
    <property type="entry name" value="5'-nuclease"/>
    <property type="match status" value="1"/>
</dbReference>
<dbReference type="InterPro" id="IPR029060">
    <property type="entry name" value="PIN-like_dom_sf"/>
</dbReference>
<dbReference type="CDD" id="cd18738">
    <property type="entry name" value="PIN_VapC4-5_FitB-like"/>
    <property type="match status" value="1"/>
</dbReference>
<proteinExistence type="predicted"/>
<evidence type="ECO:0000313" key="2">
    <source>
        <dbReference type="EMBL" id="XCH27467.1"/>
    </source>
</evidence>